<dbReference type="Proteomes" id="UP000316096">
    <property type="component" value="Unassembled WGS sequence"/>
</dbReference>
<gene>
    <name evidence="1" type="ORF">FB559_1948</name>
</gene>
<dbReference type="OrthoDB" id="3695063at2"/>
<comment type="caution">
    <text evidence="1">The sequence shown here is derived from an EMBL/GenBank/DDBJ whole genome shotgun (WGS) entry which is preliminary data.</text>
</comment>
<reference evidence="1 2" key="1">
    <citation type="submission" date="2019-06" db="EMBL/GenBank/DDBJ databases">
        <title>Sequencing the genomes of 1000 actinobacteria strains.</title>
        <authorList>
            <person name="Klenk H.-P."/>
        </authorList>
    </citation>
    <scope>NUCLEOTIDE SEQUENCE [LARGE SCALE GENOMIC DNA]</scope>
    <source>
        <strain evidence="1 2">DSM 102200</strain>
    </source>
</reference>
<accession>A0A543CHD0</accession>
<sequence length="105" mass="11385">MAAGQYGSFDPSSYHFSDQDLQQIITKTANAVTEMNTVNSTVQAHTDSLVDANRSDSGQILSTHLTTWTTDFNTCVNNLNDLNSKATALLQVNRSTGLDTTSQAR</sequence>
<name>A0A543CHD0_9ACTN</name>
<organism evidence="1 2">
    <name type="scientific">Actinoallomurus bryophytorum</name>
    <dbReference type="NCBI Taxonomy" id="1490222"/>
    <lineage>
        <taxon>Bacteria</taxon>
        <taxon>Bacillati</taxon>
        <taxon>Actinomycetota</taxon>
        <taxon>Actinomycetes</taxon>
        <taxon>Streptosporangiales</taxon>
        <taxon>Thermomonosporaceae</taxon>
        <taxon>Actinoallomurus</taxon>
    </lineage>
</organism>
<dbReference type="EMBL" id="VFOZ01000001">
    <property type="protein sequence ID" value="TQL96420.1"/>
    <property type="molecule type" value="Genomic_DNA"/>
</dbReference>
<dbReference type="RefSeq" id="WP_141955279.1">
    <property type="nucleotide sequence ID" value="NZ_VFOZ01000001.1"/>
</dbReference>
<protein>
    <submittedName>
        <fullName evidence="1">Uncharacterized protein</fullName>
    </submittedName>
</protein>
<evidence type="ECO:0000313" key="1">
    <source>
        <dbReference type="EMBL" id="TQL96420.1"/>
    </source>
</evidence>
<proteinExistence type="predicted"/>
<keyword evidence="2" id="KW-1185">Reference proteome</keyword>
<evidence type="ECO:0000313" key="2">
    <source>
        <dbReference type="Proteomes" id="UP000316096"/>
    </source>
</evidence>
<dbReference type="AlphaFoldDB" id="A0A543CHD0"/>